<comment type="similarity">
    <text evidence="4">Belongs to the trans-sulfuration enzymes family.</text>
</comment>
<keyword evidence="6" id="KW-0032">Aminotransferase</keyword>
<accession>A0A369T9N5</accession>
<gene>
    <name evidence="6" type="ORF">DRB17_14050</name>
</gene>
<dbReference type="PANTHER" id="PTHR11808:SF85">
    <property type="entry name" value="CYSTATHIONINE GAMMA-LYASE-RELATED"/>
    <property type="match status" value="1"/>
</dbReference>
<dbReference type="PANTHER" id="PTHR11808">
    <property type="entry name" value="TRANS-SULFURATION ENZYME FAMILY MEMBER"/>
    <property type="match status" value="1"/>
</dbReference>
<dbReference type="Gene3D" id="3.40.640.10">
    <property type="entry name" value="Type I PLP-dependent aspartate aminotransferase-like (Major domain)"/>
    <property type="match status" value="1"/>
</dbReference>
<dbReference type="InterPro" id="IPR054542">
    <property type="entry name" value="Cys_met_metab_PP"/>
</dbReference>
<dbReference type="PROSITE" id="PS00868">
    <property type="entry name" value="CYS_MET_METAB_PP"/>
    <property type="match status" value="1"/>
</dbReference>
<keyword evidence="6" id="KW-0808">Transferase</keyword>
<dbReference type="GO" id="GO:0008483">
    <property type="term" value="F:transaminase activity"/>
    <property type="evidence" value="ECO:0007669"/>
    <property type="project" value="UniProtKB-KW"/>
</dbReference>
<dbReference type="FunFam" id="3.40.640.10:FF:000046">
    <property type="entry name" value="Cystathionine gamma-lyase"/>
    <property type="match status" value="1"/>
</dbReference>
<feature type="region of interest" description="Disordered" evidence="5">
    <location>
        <begin position="1"/>
        <end position="28"/>
    </location>
</feature>
<dbReference type="GO" id="GO:0005737">
    <property type="term" value="C:cytoplasm"/>
    <property type="evidence" value="ECO:0007669"/>
    <property type="project" value="TreeGrafter"/>
</dbReference>
<dbReference type="Proteomes" id="UP000253941">
    <property type="component" value="Unassembled WGS sequence"/>
</dbReference>
<evidence type="ECO:0000256" key="5">
    <source>
        <dbReference type="SAM" id="MobiDB-lite"/>
    </source>
</evidence>
<dbReference type="InterPro" id="IPR000277">
    <property type="entry name" value="Cys/Met-Metab_PyrdxlP-dep_enz"/>
</dbReference>
<dbReference type="RefSeq" id="WP_114582848.1">
    <property type="nucleotide sequence ID" value="NZ_QPMH01000014.1"/>
</dbReference>
<dbReference type="SUPFAM" id="SSF53383">
    <property type="entry name" value="PLP-dependent transferases"/>
    <property type="match status" value="1"/>
</dbReference>
<evidence type="ECO:0000256" key="1">
    <source>
        <dbReference type="ARBA" id="ARBA00001933"/>
    </source>
</evidence>
<protein>
    <submittedName>
        <fullName evidence="6">Aminotransferase class V-fold PLP-dependent enzyme</fullName>
    </submittedName>
</protein>
<dbReference type="GO" id="GO:0004123">
    <property type="term" value="F:cystathionine gamma-lyase activity"/>
    <property type="evidence" value="ECO:0007669"/>
    <property type="project" value="TreeGrafter"/>
</dbReference>
<evidence type="ECO:0000256" key="3">
    <source>
        <dbReference type="PIRSR" id="PIRSR001434-2"/>
    </source>
</evidence>
<dbReference type="Pfam" id="PF01053">
    <property type="entry name" value="Cys_Met_Meta_PP"/>
    <property type="match status" value="1"/>
</dbReference>
<keyword evidence="7" id="KW-1185">Reference proteome</keyword>
<dbReference type="AlphaFoldDB" id="A0A369T9N5"/>
<feature type="modified residue" description="N6-(pyridoxal phosphate)lysine" evidence="3">
    <location>
        <position position="203"/>
    </location>
</feature>
<keyword evidence="2 3" id="KW-0663">Pyridoxal phosphate</keyword>
<comment type="caution">
    <text evidence="6">The sequence shown here is derived from an EMBL/GenBank/DDBJ whole genome shotgun (WGS) entry which is preliminary data.</text>
</comment>
<comment type="cofactor">
    <cofactor evidence="1 4">
        <name>pyridoxal 5'-phosphate</name>
        <dbReference type="ChEBI" id="CHEBI:597326"/>
    </cofactor>
</comment>
<evidence type="ECO:0000256" key="2">
    <source>
        <dbReference type="ARBA" id="ARBA00022898"/>
    </source>
</evidence>
<name>A0A369T9N5_9PROT</name>
<dbReference type="EMBL" id="QPMH01000014">
    <property type="protein sequence ID" value="RDD61204.1"/>
    <property type="molecule type" value="Genomic_DNA"/>
</dbReference>
<sequence length="383" mass="40870">MSKRKPPHPETWVAKGLHDPAADGGAVVPPLQPSTTFARDADYRLIGGDVYQRPDSPTLRPAEDVLARLEGGAEALLFASGMAAAAAVVQALRPGDHVVAQRTMYWSLRNWLVGFCRDWGIGLDLVDAADPDAVARAVRKGETKLVWVETPCNPTWDVVDIAAAAEAAHEAGASLAVDSTSATPVHSRPLELGADIVHHSATKFLNGHSDVVAGALVAKDTGSPLWQRVRANRRDHGGILGPFEGWLLLRGMRTLFLRVTRASATAMKIARHFERHPKIAAVLYPGLESHPGHGTAAMQMHDGFGAMLSLRVAGGREAALRVAGGCEVFLRATSLGGVESLIEHRASIEGPESPIPDDLLRLSIGIEHPDDLIADLERALKAV</sequence>
<dbReference type="InterPro" id="IPR015424">
    <property type="entry name" value="PyrdxlP-dep_Trfase"/>
</dbReference>
<dbReference type="Gene3D" id="3.90.1150.10">
    <property type="entry name" value="Aspartate Aminotransferase, domain 1"/>
    <property type="match status" value="1"/>
</dbReference>
<dbReference type="GO" id="GO:0030170">
    <property type="term" value="F:pyridoxal phosphate binding"/>
    <property type="evidence" value="ECO:0007669"/>
    <property type="project" value="InterPro"/>
</dbReference>
<dbReference type="InterPro" id="IPR015422">
    <property type="entry name" value="PyrdxlP-dep_Trfase_small"/>
</dbReference>
<dbReference type="PIRSF" id="PIRSF001434">
    <property type="entry name" value="CGS"/>
    <property type="match status" value="1"/>
</dbReference>
<dbReference type="InterPro" id="IPR015421">
    <property type="entry name" value="PyrdxlP-dep_Trfase_major"/>
</dbReference>
<organism evidence="6 7">
    <name type="scientific">Ferruginivarius sediminum</name>
    <dbReference type="NCBI Taxonomy" id="2661937"/>
    <lineage>
        <taxon>Bacteria</taxon>
        <taxon>Pseudomonadati</taxon>
        <taxon>Pseudomonadota</taxon>
        <taxon>Alphaproteobacteria</taxon>
        <taxon>Rhodospirillales</taxon>
        <taxon>Rhodospirillaceae</taxon>
        <taxon>Ferruginivarius</taxon>
    </lineage>
</organism>
<dbReference type="GO" id="GO:0019346">
    <property type="term" value="P:transsulfuration"/>
    <property type="evidence" value="ECO:0007669"/>
    <property type="project" value="InterPro"/>
</dbReference>
<dbReference type="GO" id="GO:0019343">
    <property type="term" value="P:cysteine biosynthetic process via cystathionine"/>
    <property type="evidence" value="ECO:0007669"/>
    <property type="project" value="TreeGrafter"/>
</dbReference>
<proteinExistence type="inferred from homology"/>
<reference evidence="6 7" key="1">
    <citation type="submission" date="2018-07" db="EMBL/GenBank/DDBJ databases">
        <title>Venubactetium sediminum gen. nov., sp. nov., isolated from a marine solar saltern.</title>
        <authorList>
            <person name="Wang S."/>
        </authorList>
    </citation>
    <scope>NUCLEOTIDE SEQUENCE [LARGE SCALE GENOMIC DNA]</scope>
    <source>
        <strain evidence="6 7">WD2A32</strain>
    </source>
</reference>
<evidence type="ECO:0000256" key="4">
    <source>
        <dbReference type="RuleBase" id="RU362118"/>
    </source>
</evidence>
<evidence type="ECO:0000313" key="7">
    <source>
        <dbReference type="Proteomes" id="UP000253941"/>
    </source>
</evidence>
<evidence type="ECO:0000313" key="6">
    <source>
        <dbReference type="EMBL" id="RDD61204.1"/>
    </source>
</evidence>